<dbReference type="EMBL" id="JBGFUD010000339">
    <property type="protein sequence ID" value="MFH4974305.1"/>
    <property type="molecule type" value="Genomic_DNA"/>
</dbReference>
<dbReference type="Proteomes" id="UP001608902">
    <property type="component" value="Unassembled WGS sequence"/>
</dbReference>
<comment type="caution">
    <text evidence="1">The sequence shown here is derived from an EMBL/GenBank/DDBJ whole genome shotgun (WGS) entry which is preliminary data.</text>
</comment>
<reference evidence="1 2" key="1">
    <citation type="submission" date="2024-08" db="EMBL/GenBank/DDBJ databases">
        <title>Gnathostoma spinigerum genome.</title>
        <authorList>
            <person name="Gonzalez-Bertolin B."/>
            <person name="Monzon S."/>
            <person name="Zaballos A."/>
            <person name="Jimenez P."/>
            <person name="Dekumyoy P."/>
            <person name="Varona S."/>
            <person name="Cuesta I."/>
            <person name="Sumanam S."/>
            <person name="Adisakwattana P."/>
            <person name="Gasser R.B."/>
            <person name="Hernandez-Gonzalez A."/>
            <person name="Young N.D."/>
            <person name="Perteguer M.J."/>
        </authorList>
    </citation>
    <scope>NUCLEOTIDE SEQUENCE [LARGE SCALE GENOMIC DNA]</scope>
    <source>
        <strain evidence="1">AL3</strain>
        <tissue evidence="1">Liver</tissue>
    </source>
</reference>
<keyword evidence="2" id="KW-1185">Reference proteome</keyword>
<evidence type="ECO:0000313" key="2">
    <source>
        <dbReference type="Proteomes" id="UP001608902"/>
    </source>
</evidence>
<proteinExistence type="predicted"/>
<name>A0ABD6E483_9BILA</name>
<dbReference type="AlphaFoldDB" id="A0ABD6E483"/>
<gene>
    <name evidence="1" type="ORF">AB6A40_001014</name>
</gene>
<protein>
    <submittedName>
        <fullName evidence="1">Uncharacterized protein</fullName>
    </submittedName>
</protein>
<organism evidence="1 2">
    <name type="scientific">Gnathostoma spinigerum</name>
    <dbReference type="NCBI Taxonomy" id="75299"/>
    <lineage>
        <taxon>Eukaryota</taxon>
        <taxon>Metazoa</taxon>
        <taxon>Ecdysozoa</taxon>
        <taxon>Nematoda</taxon>
        <taxon>Chromadorea</taxon>
        <taxon>Rhabditida</taxon>
        <taxon>Spirurina</taxon>
        <taxon>Gnathostomatomorpha</taxon>
        <taxon>Gnathostomatoidea</taxon>
        <taxon>Gnathostomatidae</taxon>
        <taxon>Gnathostoma</taxon>
    </lineage>
</organism>
<accession>A0ABD6E483</accession>
<evidence type="ECO:0000313" key="1">
    <source>
        <dbReference type="EMBL" id="MFH4974305.1"/>
    </source>
</evidence>
<sequence>MQKEVVAQAIRRTLQIVYKECMLPKLHEPSDDLQILDNGVHSTRSVRMTAAVRKAENVPNAMIGKLAQQISNFLKVVRTSSANMSKDRNVDRPKAMNEPMMDGRPALSVEKPSVAVVPPNSDGRFENKTRSLLSTNNNMTLREIPDEKKICCCTQTNKTKLK</sequence>